<dbReference type="Gene3D" id="1.10.443.10">
    <property type="entry name" value="Intergrase catalytic core"/>
    <property type="match status" value="1"/>
</dbReference>
<dbReference type="PANTHER" id="PTHR30349:SF41">
    <property type="entry name" value="INTEGRASE_RECOMBINASE PROTEIN MJ0367-RELATED"/>
    <property type="match status" value="1"/>
</dbReference>
<dbReference type="InterPro" id="IPR050090">
    <property type="entry name" value="Tyrosine_recombinase_XerCD"/>
</dbReference>
<sequence>MIRAFSFLSRHPSSGLLYFRLRVPGHLQAIVGKVEIKRSLGTADKRVAIPVAYRLYSELQDYFEKLEKGEPMRKRKRPAKKDDSLQKIVFDELTLPSGAKAKGVVIDTGCDKKDAEVAGQLLGSIQSTAPTAISTAKESTGGKLLKVAEKYRAEKVTEGSWTQKTHDEHKALHELLSQILGNVDIAAIGHKEARTFKEVLLKLPSNMTKGRFAGKSVRQLLQMNIPDSAKMHPRTINEKVQRTSSLFLWAVRHGYTTVNVFEGLKMRLQSKASEERAVFDSDDLGKLFDPERFTPEKIRKPFQYWCTLLALYTGARAQELAQLRVQDVFEAEPGLWAIRIAKEAGKLKTTASQREIPLHPVIIQRGFLDHVSRTKAAGHERLFPEAWDTGNGPGDKLSRWFANYRKTLGIGRTKKGDGKPNKCFHSFRHCFADALKQAGVDPLKIAQLMGHSDPNISTGRYGKAFPLAALYEVVRLLNFPEVKG</sequence>
<dbReference type="InterPro" id="IPR010998">
    <property type="entry name" value="Integrase_recombinase_N"/>
</dbReference>
<reference evidence="5 6" key="1">
    <citation type="journal article" date="2011" name="Stand. Genomic Sci.">
        <title>Complete genome sequence of Desulfobulbus propionicus type strain (1pr3).</title>
        <authorList>
            <person name="Pagani I."/>
            <person name="Lapidus A."/>
            <person name="Nolan M."/>
            <person name="Lucas S."/>
            <person name="Hammon N."/>
            <person name="Deshpande S."/>
            <person name="Cheng J.F."/>
            <person name="Chertkov O."/>
            <person name="Davenport K."/>
            <person name="Tapia R."/>
            <person name="Han C."/>
            <person name="Goodwin L."/>
            <person name="Pitluck S."/>
            <person name="Liolios K."/>
            <person name="Mavromatis K."/>
            <person name="Ivanova N."/>
            <person name="Mikhailova N."/>
            <person name="Pati A."/>
            <person name="Chen A."/>
            <person name="Palaniappan K."/>
            <person name="Land M."/>
            <person name="Hauser L."/>
            <person name="Chang Y.J."/>
            <person name="Jeffries C.D."/>
            <person name="Detter J.C."/>
            <person name="Brambilla E."/>
            <person name="Kannan K.P."/>
            <person name="Djao O.D."/>
            <person name="Rohde M."/>
            <person name="Pukall R."/>
            <person name="Spring S."/>
            <person name="Goker M."/>
            <person name="Sikorski J."/>
            <person name="Woyke T."/>
            <person name="Bristow J."/>
            <person name="Eisen J.A."/>
            <person name="Markowitz V."/>
            <person name="Hugenholtz P."/>
            <person name="Kyrpides N.C."/>
            <person name="Klenk H.P."/>
        </authorList>
    </citation>
    <scope>NUCLEOTIDE SEQUENCE [LARGE SCALE GENOMIC DNA]</scope>
    <source>
        <strain evidence="6">ATCC 33891 / DSM 2032 / 1pr3</strain>
    </source>
</reference>
<dbReference type="AlphaFoldDB" id="A0A7U3YNV2"/>
<dbReference type="CDD" id="cd01184">
    <property type="entry name" value="INT_C_like_1"/>
    <property type="match status" value="1"/>
</dbReference>
<dbReference type="GO" id="GO:0003677">
    <property type="term" value="F:DNA binding"/>
    <property type="evidence" value="ECO:0007669"/>
    <property type="project" value="UniProtKB-KW"/>
</dbReference>
<dbReference type="Gene3D" id="1.10.150.130">
    <property type="match status" value="1"/>
</dbReference>
<dbReference type="Pfam" id="PF20172">
    <property type="entry name" value="DUF6538"/>
    <property type="match status" value="1"/>
</dbReference>
<dbReference type="SUPFAM" id="SSF56349">
    <property type="entry name" value="DNA breaking-rejoining enzymes"/>
    <property type="match status" value="1"/>
</dbReference>
<dbReference type="InterPro" id="IPR013762">
    <property type="entry name" value="Integrase-like_cat_sf"/>
</dbReference>
<name>A0A7U3YNV2_DESPD</name>
<proteinExistence type="inferred from homology"/>
<protein>
    <submittedName>
        <fullName evidence="5">Integrase family protein</fullName>
    </submittedName>
</protein>
<evidence type="ECO:0000259" key="4">
    <source>
        <dbReference type="PROSITE" id="PS51898"/>
    </source>
</evidence>
<organism evidence="5 6">
    <name type="scientific">Desulfobulbus propionicus (strain ATCC 33891 / DSM 2032 / VKM B-1956 / 1pr3)</name>
    <dbReference type="NCBI Taxonomy" id="577650"/>
    <lineage>
        <taxon>Bacteria</taxon>
        <taxon>Pseudomonadati</taxon>
        <taxon>Thermodesulfobacteriota</taxon>
        <taxon>Desulfobulbia</taxon>
        <taxon>Desulfobulbales</taxon>
        <taxon>Desulfobulbaceae</taxon>
        <taxon>Desulfobulbus</taxon>
    </lineage>
</organism>
<evidence type="ECO:0000256" key="3">
    <source>
        <dbReference type="ARBA" id="ARBA00023172"/>
    </source>
</evidence>
<dbReference type="InterPro" id="IPR011010">
    <property type="entry name" value="DNA_brk_join_enz"/>
</dbReference>
<evidence type="ECO:0000313" key="6">
    <source>
        <dbReference type="Proteomes" id="UP000006365"/>
    </source>
</evidence>
<dbReference type="KEGG" id="dpr:Despr_2688"/>
<evidence type="ECO:0000256" key="1">
    <source>
        <dbReference type="ARBA" id="ARBA00008857"/>
    </source>
</evidence>
<dbReference type="RefSeq" id="WP_015725350.1">
    <property type="nucleotide sequence ID" value="NC_014972.1"/>
</dbReference>
<dbReference type="InterPro" id="IPR046668">
    <property type="entry name" value="DUF6538"/>
</dbReference>
<keyword evidence="2" id="KW-0238">DNA-binding</keyword>
<feature type="domain" description="Tyr recombinase" evidence="4">
    <location>
        <begin position="274"/>
        <end position="475"/>
    </location>
</feature>
<evidence type="ECO:0000256" key="2">
    <source>
        <dbReference type="ARBA" id="ARBA00023125"/>
    </source>
</evidence>
<keyword evidence="6" id="KW-1185">Reference proteome</keyword>
<gene>
    <name evidence="5" type="ordered locus">Despr_2688</name>
</gene>
<dbReference type="PROSITE" id="PS51898">
    <property type="entry name" value="TYR_RECOMBINASE"/>
    <property type="match status" value="1"/>
</dbReference>
<dbReference type="GO" id="GO:0015074">
    <property type="term" value="P:DNA integration"/>
    <property type="evidence" value="ECO:0007669"/>
    <property type="project" value="InterPro"/>
</dbReference>
<dbReference type="Pfam" id="PF00589">
    <property type="entry name" value="Phage_integrase"/>
    <property type="match status" value="1"/>
</dbReference>
<dbReference type="InterPro" id="IPR002104">
    <property type="entry name" value="Integrase_catalytic"/>
</dbReference>
<dbReference type="EMBL" id="CP002364">
    <property type="protein sequence ID" value="ADW18824.1"/>
    <property type="molecule type" value="Genomic_DNA"/>
</dbReference>
<keyword evidence="3" id="KW-0233">DNA recombination</keyword>
<dbReference type="Proteomes" id="UP000006365">
    <property type="component" value="Chromosome"/>
</dbReference>
<comment type="similarity">
    <text evidence="1">Belongs to the 'phage' integrase family.</text>
</comment>
<dbReference type="PANTHER" id="PTHR30349">
    <property type="entry name" value="PHAGE INTEGRASE-RELATED"/>
    <property type="match status" value="1"/>
</dbReference>
<evidence type="ECO:0000313" key="5">
    <source>
        <dbReference type="EMBL" id="ADW18824.1"/>
    </source>
</evidence>
<accession>A0A7U3YNV2</accession>
<dbReference type="GO" id="GO:0006310">
    <property type="term" value="P:DNA recombination"/>
    <property type="evidence" value="ECO:0007669"/>
    <property type="project" value="UniProtKB-KW"/>
</dbReference>